<dbReference type="AlphaFoldDB" id="A0A8B7D3A4"/>
<dbReference type="InterPro" id="IPR007750">
    <property type="entry name" value="DUF674"/>
</dbReference>
<feature type="region of interest" description="Disordered" evidence="1">
    <location>
        <begin position="1"/>
        <end position="28"/>
    </location>
</feature>
<gene>
    <name evidence="3" type="primary">LOC103722938</name>
</gene>
<proteinExistence type="predicted"/>
<dbReference type="Proteomes" id="UP000228380">
    <property type="component" value="Chromosome 18"/>
</dbReference>
<protein>
    <submittedName>
        <fullName evidence="3">Uncharacterized protein LOC103722938</fullName>
    </submittedName>
</protein>
<dbReference type="RefSeq" id="XP_008811913.4">
    <property type="nucleotide sequence ID" value="XM_008813691.4"/>
</dbReference>
<evidence type="ECO:0000313" key="3">
    <source>
        <dbReference type="RefSeq" id="XP_008811913.4"/>
    </source>
</evidence>
<dbReference type="KEGG" id="pda:103722938"/>
<dbReference type="Pfam" id="PF05056">
    <property type="entry name" value="DUF674"/>
    <property type="match status" value="1"/>
</dbReference>
<evidence type="ECO:0000313" key="2">
    <source>
        <dbReference type="Proteomes" id="UP000228380"/>
    </source>
</evidence>
<dbReference type="OrthoDB" id="2014278at2759"/>
<dbReference type="PANTHER" id="PTHR33103">
    <property type="entry name" value="OS01G0153900 PROTEIN"/>
    <property type="match status" value="1"/>
</dbReference>
<accession>A0A8B7D3A4</accession>
<reference evidence="3" key="2">
    <citation type="submission" date="2025-08" db="UniProtKB">
        <authorList>
            <consortium name="RefSeq"/>
        </authorList>
    </citation>
    <scope>IDENTIFICATION</scope>
    <source>
        <tissue evidence="3">Young leaves</tissue>
    </source>
</reference>
<reference evidence="2" key="1">
    <citation type="journal article" date="2019" name="Nat. Commun.">
        <title>Genome-wide association mapping of date palm fruit traits.</title>
        <authorList>
            <person name="Hazzouri K.M."/>
            <person name="Gros-Balthazard M."/>
            <person name="Flowers J.M."/>
            <person name="Copetti D."/>
            <person name="Lemansour A."/>
            <person name="Lebrun M."/>
            <person name="Masmoudi K."/>
            <person name="Ferrand S."/>
            <person name="Dhar M.I."/>
            <person name="Fresquez Z.A."/>
            <person name="Rosas U."/>
            <person name="Zhang J."/>
            <person name="Talag J."/>
            <person name="Lee S."/>
            <person name="Kudrna D."/>
            <person name="Powell R.F."/>
            <person name="Leitch I.J."/>
            <person name="Krueger R.R."/>
            <person name="Wing R.A."/>
            <person name="Amiri K.M.A."/>
            <person name="Purugganan M.D."/>
        </authorList>
    </citation>
    <scope>NUCLEOTIDE SEQUENCE [LARGE SCALE GENOMIC DNA]</scope>
    <source>
        <strain evidence="2">cv. Khalas</strain>
    </source>
</reference>
<dbReference type="PANTHER" id="PTHR33103:SF19">
    <property type="entry name" value="OS09G0544700 PROTEIN"/>
    <property type="match status" value="1"/>
</dbReference>
<sequence length="281" mass="30760">MQMMEPLPPSEVDQHSKLPMMEQAPPSFPGEASKLKLKLMVDQHSNHVLFAEAGKDVVDFLFDLLKLPIGSVASLLSKYRIAGSIDKLRDSVESLDDAYFILPAEDRHALLNPQIFSSTLPLTSLLLENEKSSDRPARKYYRCSGTSSRGFCAGQNLCGGEFGYVTDVRGTQCPCCRQEMTVEVKFVAGEAEKARAEAGGGYVKKVVTYMVMDDLSVMPVSTTTAITLLNNLLIKDVSSLNEWTVELGTKEGLDLLKASLRSTTVLTDVFLGKSEKGVPLD</sequence>
<keyword evidence="2" id="KW-1185">Reference proteome</keyword>
<evidence type="ECO:0000256" key="1">
    <source>
        <dbReference type="SAM" id="MobiDB-lite"/>
    </source>
</evidence>
<organism evidence="2 3">
    <name type="scientific">Phoenix dactylifera</name>
    <name type="common">Date palm</name>
    <dbReference type="NCBI Taxonomy" id="42345"/>
    <lineage>
        <taxon>Eukaryota</taxon>
        <taxon>Viridiplantae</taxon>
        <taxon>Streptophyta</taxon>
        <taxon>Embryophyta</taxon>
        <taxon>Tracheophyta</taxon>
        <taxon>Spermatophyta</taxon>
        <taxon>Magnoliopsida</taxon>
        <taxon>Liliopsida</taxon>
        <taxon>Arecaceae</taxon>
        <taxon>Coryphoideae</taxon>
        <taxon>Phoeniceae</taxon>
        <taxon>Phoenix</taxon>
    </lineage>
</organism>
<name>A0A8B7D3A4_PHODC</name>
<dbReference type="GeneID" id="103722938"/>